<dbReference type="EMBL" id="FMWJ01000002">
    <property type="protein sequence ID" value="SCZ55634.1"/>
    <property type="molecule type" value="Genomic_DNA"/>
</dbReference>
<evidence type="ECO:0000313" key="1">
    <source>
        <dbReference type="EMBL" id="SCZ55634.1"/>
    </source>
</evidence>
<evidence type="ECO:0000313" key="2">
    <source>
        <dbReference type="Proteomes" id="UP000183223"/>
    </source>
</evidence>
<dbReference type="GeneID" id="45655275"/>
<reference evidence="2" key="1">
    <citation type="submission" date="2016-10" db="EMBL/GenBank/DDBJ databases">
        <authorList>
            <person name="Varghese N."/>
            <person name="Submissions S."/>
        </authorList>
    </citation>
    <scope>NUCLEOTIDE SEQUENCE [LARGE SCALE GENOMIC DNA]</scope>
    <source>
        <strain evidence="2">ATCC 29999</strain>
    </source>
</reference>
<evidence type="ECO:0008006" key="3">
    <source>
        <dbReference type="Google" id="ProtNLM"/>
    </source>
</evidence>
<proteinExistence type="predicted"/>
<dbReference type="Proteomes" id="UP000183223">
    <property type="component" value="Unassembled WGS sequence"/>
</dbReference>
<sequence>MVNIECVPISAYCYTTGETVDAINKRIQRGVWRDGVHVLKVEGVKERWIDLNEVAKWARKNSIVNCPEELQ</sequence>
<dbReference type="RefSeq" id="WP_049582256.1">
    <property type="nucleotide sequence ID" value="NZ_CAWQXX010000034.1"/>
</dbReference>
<protein>
    <recommendedName>
        <fullName evidence="3">Excisionase</fullName>
    </recommendedName>
</protein>
<organism evidence="1 2">
    <name type="scientific">Photorhabdus luminescens</name>
    <name type="common">Xenorhabdus luminescens</name>
    <dbReference type="NCBI Taxonomy" id="29488"/>
    <lineage>
        <taxon>Bacteria</taxon>
        <taxon>Pseudomonadati</taxon>
        <taxon>Pseudomonadota</taxon>
        <taxon>Gammaproteobacteria</taxon>
        <taxon>Enterobacterales</taxon>
        <taxon>Morganellaceae</taxon>
        <taxon>Photorhabdus</taxon>
    </lineage>
</organism>
<gene>
    <name evidence="1" type="ORF">SAMN02982990_00783</name>
</gene>
<name>A0A1G5Q1A3_PHOLU</name>
<keyword evidence="2" id="KW-1185">Reference proteome</keyword>
<accession>A0A1G5Q1A3</accession>
<dbReference type="OrthoDB" id="5589141at2"/>
<dbReference type="AlphaFoldDB" id="A0A1G5Q1A3"/>